<name>A0ABW5KAG9_9FLAO</name>
<proteinExistence type="inferred from homology"/>
<feature type="transmembrane region" description="Helical" evidence="7">
    <location>
        <begin position="101"/>
        <end position="120"/>
    </location>
</feature>
<keyword evidence="5 7" id="KW-1133">Transmembrane helix</keyword>
<feature type="domain" description="Mechanosensitive ion channel MscS C-terminal" evidence="9">
    <location>
        <begin position="197"/>
        <end position="273"/>
    </location>
</feature>
<evidence type="ECO:0000256" key="1">
    <source>
        <dbReference type="ARBA" id="ARBA00004651"/>
    </source>
</evidence>
<feature type="transmembrane region" description="Helical" evidence="7">
    <location>
        <begin position="69"/>
        <end position="89"/>
    </location>
</feature>
<dbReference type="SUPFAM" id="SSF82689">
    <property type="entry name" value="Mechanosensitive channel protein MscS (YggB), C-terminal domain"/>
    <property type="match status" value="1"/>
</dbReference>
<comment type="similarity">
    <text evidence="2">Belongs to the MscS (TC 1.A.23) family.</text>
</comment>
<protein>
    <submittedName>
        <fullName evidence="10">Mechanosensitive ion channel family protein</fullName>
    </submittedName>
</protein>
<evidence type="ECO:0000256" key="6">
    <source>
        <dbReference type="ARBA" id="ARBA00023136"/>
    </source>
</evidence>
<dbReference type="SUPFAM" id="SSF50182">
    <property type="entry name" value="Sm-like ribonucleoproteins"/>
    <property type="match status" value="1"/>
</dbReference>
<dbReference type="Gene3D" id="1.10.287.1260">
    <property type="match status" value="1"/>
</dbReference>
<evidence type="ECO:0000256" key="3">
    <source>
        <dbReference type="ARBA" id="ARBA00022475"/>
    </source>
</evidence>
<evidence type="ECO:0000313" key="10">
    <source>
        <dbReference type="EMBL" id="MFD2545220.1"/>
    </source>
</evidence>
<evidence type="ECO:0000256" key="5">
    <source>
        <dbReference type="ARBA" id="ARBA00022989"/>
    </source>
</evidence>
<reference evidence="11" key="1">
    <citation type="journal article" date="2019" name="Int. J. Syst. Evol. Microbiol.">
        <title>The Global Catalogue of Microorganisms (GCM) 10K type strain sequencing project: providing services to taxonomists for standard genome sequencing and annotation.</title>
        <authorList>
            <consortium name="The Broad Institute Genomics Platform"/>
            <consortium name="The Broad Institute Genome Sequencing Center for Infectious Disease"/>
            <person name="Wu L."/>
            <person name="Ma J."/>
        </authorList>
    </citation>
    <scope>NUCLEOTIDE SEQUENCE [LARGE SCALE GENOMIC DNA]</scope>
    <source>
        <strain evidence="11">KCTC 52204</strain>
    </source>
</reference>
<dbReference type="InterPro" id="IPR006685">
    <property type="entry name" value="MscS_channel_2nd"/>
</dbReference>
<evidence type="ECO:0000256" key="7">
    <source>
        <dbReference type="SAM" id="Phobius"/>
    </source>
</evidence>
<evidence type="ECO:0000259" key="9">
    <source>
        <dbReference type="Pfam" id="PF21082"/>
    </source>
</evidence>
<dbReference type="InterPro" id="IPR023408">
    <property type="entry name" value="MscS_beta-dom_sf"/>
</dbReference>
<dbReference type="Gene3D" id="2.30.30.60">
    <property type="match status" value="1"/>
</dbReference>
<accession>A0ABW5KAG9</accession>
<sequence>MEVDVTQIKYIDIVYQVLERWYTKFAEITPNLVVGIIVFVLILMMSSYLSKLSVSIFHRFFPKSKNNSIVTLIGVFKFLIILMGAFIAFEIMGLGGFVMKFLGSLGVAGVIAGVALKDLVSSMFSGMLIGFDKAFAVGDYVSIKGISGTVETIGFLTTKVITDEGKKVYIPNQLIFSAPFINYSASSQRKIFIDLEIPNNEDLEKAKKVIIDEIKTFDFADNTDQSEVIFLKQSLGIFYLEARFQMKAGEKIAQVRSEALLKIKKKLDENGIQLATQTQIDSTNTNS</sequence>
<dbReference type="Gene3D" id="3.30.70.100">
    <property type="match status" value="1"/>
</dbReference>
<dbReference type="PANTHER" id="PTHR30221">
    <property type="entry name" value="SMALL-CONDUCTANCE MECHANOSENSITIVE CHANNEL"/>
    <property type="match status" value="1"/>
</dbReference>
<dbReference type="InterPro" id="IPR049278">
    <property type="entry name" value="MS_channel_C"/>
</dbReference>
<comment type="subcellular location">
    <subcellularLocation>
        <location evidence="1">Cell membrane</location>
        <topology evidence="1">Multi-pass membrane protein</topology>
    </subcellularLocation>
</comment>
<keyword evidence="6 7" id="KW-0472">Membrane</keyword>
<keyword evidence="3" id="KW-1003">Cell membrane</keyword>
<dbReference type="Proteomes" id="UP001597394">
    <property type="component" value="Unassembled WGS sequence"/>
</dbReference>
<gene>
    <name evidence="10" type="ORF">ACFSO8_07080</name>
</gene>
<keyword evidence="4 7" id="KW-0812">Transmembrane</keyword>
<evidence type="ECO:0000259" key="8">
    <source>
        <dbReference type="Pfam" id="PF00924"/>
    </source>
</evidence>
<comment type="caution">
    <text evidence="10">The sequence shown here is derived from an EMBL/GenBank/DDBJ whole genome shotgun (WGS) entry which is preliminary data.</text>
</comment>
<dbReference type="InterPro" id="IPR011066">
    <property type="entry name" value="MscS_channel_C_sf"/>
</dbReference>
<dbReference type="InterPro" id="IPR010920">
    <property type="entry name" value="LSM_dom_sf"/>
</dbReference>
<feature type="transmembrane region" description="Helical" evidence="7">
    <location>
        <begin position="28"/>
        <end position="49"/>
    </location>
</feature>
<feature type="domain" description="Mechanosensitive ion channel MscS" evidence="8">
    <location>
        <begin position="118"/>
        <end position="184"/>
    </location>
</feature>
<dbReference type="PANTHER" id="PTHR30221:SF1">
    <property type="entry name" value="SMALL-CONDUCTANCE MECHANOSENSITIVE CHANNEL"/>
    <property type="match status" value="1"/>
</dbReference>
<dbReference type="RefSeq" id="WP_255929106.1">
    <property type="nucleotide sequence ID" value="NZ_JANFQP010000002.1"/>
</dbReference>
<keyword evidence="11" id="KW-1185">Reference proteome</keyword>
<dbReference type="EMBL" id="JBHULG010000002">
    <property type="protein sequence ID" value="MFD2545220.1"/>
    <property type="molecule type" value="Genomic_DNA"/>
</dbReference>
<evidence type="ECO:0000256" key="4">
    <source>
        <dbReference type="ARBA" id="ARBA00022692"/>
    </source>
</evidence>
<dbReference type="Pfam" id="PF21082">
    <property type="entry name" value="MS_channel_3rd"/>
    <property type="match status" value="1"/>
</dbReference>
<organism evidence="10 11">
    <name type="scientific">Kaistella montana</name>
    <dbReference type="NCBI Taxonomy" id="1849733"/>
    <lineage>
        <taxon>Bacteria</taxon>
        <taxon>Pseudomonadati</taxon>
        <taxon>Bacteroidota</taxon>
        <taxon>Flavobacteriia</taxon>
        <taxon>Flavobacteriales</taxon>
        <taxon>Weeksellaceae</taxon>
        <taxon>Chryseobacterium group</taxon>
        <taxon>Kaistella</taxon>
    </lineage>
</organism>
<evidence type="ECO:0000256" key="2">
    <source>
        <dbReference type="ARBA" id="ARBA00008017"/>
    </source>
</evidence>
<dbReference type="Pfam" id="PF00924">
    <property type="entry name" value="MS_channel_2nd"/>
    <property type="match status" value="1"/>
</dbReference>
<evidence type="ECO:0000313" key="11">
    <source>
        <dbReference type="Proteomes" id="UP001597394"/>
    </source>
</evidence>
<dbReference type="InterPro" id="IPR045275">
    <property type="entry name" value="MscS_archaea/bacteria_type"/>
</dbReference>